<feature type="domain" description="DinB-like" evidence="1">
    <location>
        <begin position="36"/>
        <end position="162"/>
    </location>
</feature>
<name>A0A5B8VKQ0_9BACT</name>
<dbReference type="Gene3D" id="1.20.120.450">
    <property type="entry name" value="dinb family like domain"/>
    <property type="match status" value="1"/>
</dbReference>
<evidence type="ECO:0000259" key="1">
    <source>
        <dbReference type="Pfam" id="PF12867"/>
    </source>
</evidence>
<keyword evidence="3" id="KW-1185">Reference proteome</keyword>
<dbReference type="InterPro" id="IPR024775">
    <property type="entry name" value="DinB-like"/>
</dbReference>
<evidence type="ECO:0000313" key="2">
    <source>
        <dbReference type="EMBL" id="QEC71186.1"/>
    </source>
</evidence>
<dbReference type="EMBL" id="CP042434">
    <property type="protein sequence ID" value="QEC71186.1"/>
    <property type="molecule type" value="Genomic_DNA"/>
</dbReference>
<gene>
    <name evidence="2" type="ORF">FSB73_05325</name>
</gene>
<dbReference type="SUPFAM" id="SSF109854">
    <property type="entry name" value="DinB/YfiT-like putative metalloenzymes"/>
    <property type="match status" value="1"/>
</dbReference>
<dbReference type="RefSeq" id="WP_146780460.1">
    <property type="nucleotide sequence ID" value="NZ_CP042434.1"/>
</dbReference>
<accession>A0A5B8VKQ0</accession>
<dbReference type="AlphaFoldDB" id="A0A5B8VKQ0"/>
<reference evidence="2 3" key="1">
    <citation type="journal article" date="2017" name="Int. J. Syst. Evol. Microbiol.">
        <title>Arachidicoccus ginsenosidivorans sp. nov., with ginsenoside-converting activity isolated from ginseng cultivating soil.</title>
        <authorList>
            <person name="Siddiqi M.Z."/>
            <person name="Aslam Z."/>
            <person name="Im W.T."/>
        </authorList>
    </citation>
    <scope>NUCLEOTIDE SEQUENCE [LARGE SCALE GENOMIC DNA]</scope>
    <source>
        <strain evidence="2 3">Gsoil 809</strain>
    </source>
</reference>
<proteinExistence type="predicted"/>
<evidence type="ECO:0000313" key="3">
    <source>
        <dbReference type="Proteomes" id="UP000321291"/>
    </source>
</evidence>
<protein>
    <submittedName>
        <fullName evidence="2">DinB family protein</fullName>
    </submittedName>
</protein>
<organism evidence="2 3">
    <name type="scientific">Arachidicoccus ginsenosidivorans</name>
    <dbReference type="NCBI Taxonomy" id="496057"/>
    <lineage>
        <taxon>Bacteria</taxon>
        <taxon>Pseudomonadati</taxon>
        <taxon>Bacteroidota</taxon>
        <taxon>Chitinophagia</taxon>
        <taxon>Chitinophagales</taxon>
        <taxon>Chitinophagaceae</taxon>
        <taxon>Arachidicoccus</taxon>
    </lineage>
</organism>
<dbReference type="Proteomes" id="UP000321291">
    <property type="component" value="Chromosome"/>
</dbReference>
<dbReference type="InterPro" id="IPR034660">
    <property type="entry name" value="DinB/YfiT-like"/>
</dbReference>
<dbReference type="KEGG" id="agi:FSB73_05325"/>
<dbReference type="Pfam" id="PF12867">
    <property type="entry name" value="DinB_2"/>
    <property type="match status" value="1"/>
</dbReference>
<sequence length="172" mass="19973">MSRIETSEYSSHFEPYVSLTRGETVNELISNHSPYLMDFIERIPDEKSSFSYALGKWNVKEVLQHIIDMERVFAYRALSIARGVKEDLPGVDQDQFASFQRSKYRAFSDLQEEFLAMQADYNILFRSFDKEALMNTGLVAGNKTTCRSWIFISFGHTLYHIKLLKDRYGIVG</sequence>
<dbReference type="OrthoDB" id="9793216at2"/>